<dbReference type="EMBL" id="JTDE01008625">
    <property type="protein sequence ID" value="KAF7234826.1"/>
    <property type="molecule type" value="Genomic_DNA"/>
</dbReference>
<sequence>MEEEGQATVRTFNMRDSPFERRLSRKQGPSTQLRNVLHTLSQIRSRFDFLCVIPQKTCFTGIGNLFYVVGYSTNW</sequence>
<accession>A0A8S9YLD7</accession>
<keyword evidence="2" id="KW-1185">Reference proteome</keyword>
<gene>
    <name evidence="1" type="ORF">EG68_11679</name>
</gene>
<name>A0A8S9YLD7_9TREM</name>
<proteinExistence type="predicted"/>
<reference evidence="1" key="1">
    <citation type="submission" date="2019-07" db="EMBL/GenBank/DDBJ databases">
        <title>Annotation for the trematode Paragonimus miyazaki's.</title>
        <authorList>
            <person name="Choi Y.-J."/>
        </authorList>
    </citation>
    <scope>NUCLEOTIDE SEQUENCE</scope>
    <source>
        <strain evidence="1">Japan</strain>
    </source>
</reference>
<comment type="caution">
    <text evidence="1">The sequence shown here is derived from an EMBL/GenBank/DDBJ whole genome shotgun (WGS) entry which is preliminary data.</text>
</comment>
<evidence type="ECO:0000313" key="1">
    <source>
        <dbReference type="EMBL" id="KAF7234826.1"/>
    </source>
</evidence>
<dbReference type="AlphaFoldDB" id="A0A8S9YLD7"/>
<evidence type="ECO:0000313" key="2">
    <source>
        <dbReference type="Proteomes" id="UP000822476"/>
    </source>
</evidence>
<organism evidence="1 2">
    <name type="scientific">Paragonimus skrjabini miyazakii</name>
    <dbReference type="NCBI Taxonomy" id="59628"/>
    <lineage>
        <taxon>Eukaryota</taxon>
        <taxon>Metazoa</taxon>
        <taxon>Spiralia</taxon>
        <taxon>Lophotrochozoa</taxon>
        <taxon>Platyhelminthes</taxon>
        <taxon>Trematoda</taxon>
        <taxon>Digenea</taxon>
        <taxon>Plagiorchiida</taxon>
        <taxon>Troglotremata</taxon>
        <taxon>Troglotrematidae</taxon>
        <taxon>Paragonimus</taxon>
    </lineage>
</organism>
<dbReference type="Proteomes" id="UP000822476">
    <property type="component" value="Unassembled WGS sequence"/>
</dbReference>
<protein>
    <submittedName>
        <fullName evidence="1">Uncharacterized protein</fullName>
    </submittedName>
</protein>